<evidence type="ECO:0000259" key="4">
    <source>
        <dbReference type="PROSITE" id="PS50949"/>
    </source>
</evidence>
<evidence type="ECO:0000313" key="5">
    <source>
        <dbReference type="EMBL" id="MEF2964895.1"/>
    </source>
</evidence>
<dbReference type="Proteomes" id="UP001306950">
    <property type="component" value="Unassembled WGS sequence"/>
</dbReference>
<dbReference type="Gene3D" id="1.10.10.10">
    <property type="entry name" value="Winged helix-like DNA-binding domain superfamily/Winged helix DNA-binding domain"/>
    <property type="match status" value="1"/>
</dbReference>
<keyword evidence="6" id="KW-1185">Reference proteome</keyword>
<dbReference type="InterPro" id="IPR028978">
    <property type="entry name" value="Chorismate_lyase_/UTRA_dom_sf"/>
</dbReference>
<dbReference type="InterPro" id="IPR050679">
    <property type="entry name" value="Bact_HTH_transcr_reg"/>
</dbReference>
<gene>
    <name evidence="5" type="ORF">V3851_03555</name>
</gene>
<sequence length="270" mass="30277">MWKGSGVRVSLSRKDRPLYLQIKHIIKDRILHGEYALGSNIPSEPLLEREFGVSKITVRGAIQELVQEGYLEKGSGRGTKVIRNKAASKLSKWKHFTEILVESGHWIKKEWLRAETVRNAAGTEPHRLFGERCLKLERVYYLDDAPYIYYVHYLPAELESALTLSELKGQSLYELLEEQGIVFGKLQDEFGVALAPPEARAVLGLGGGALAGASEASESAELEESRATGILGTPLLKRSRYSRDEQGGIIEYSVGYYNTELQNYIVNYDV</sequence>
<evidence type="ECO:0000313" key="6">
    <source>
        <dbReference type="Proteomes" id="UP001306950"/>
    </source>
</evidence>
<dbReference type="Pfam" id="PF07702">
    <property type="entry name" value="UTRA"/>
    <property type="match status" value="1"/>
</dbReference>
<dbReference type="InterPro" id="IPR000524">
    <property type="entry name" value="Tscrpt_reg_HTH_GntR"/>
</dbReference>
<organism evidence="5 6">
    <name type="scientific">Paenibacillus haidiansis</name>
    <dbReference type="NCBI Taxonomy" id="1574488"/>
    <lineage>
        <taxon>Bacteria</taxon>
        <taxon>Bacillati</taxon>
        <taxon>Bacillota</taxon>
        <taxon>Bacilli</taxon>
        <taxon>Bacillales</taxon>
        <taxon>Paenibacillaceae</taxon>
        <taxon>Paenibacillus</taxon>
    </lineage>
</organism>
<keyword evidence="3" id="KW-0804">Transcription</keyword>
<keyword evidence="1" id="KW-0805">Transcription regulation</keyword>
<dbReference type="InterPro" id="IPR036390">
    <property type="entry name" value="WH_DNA-bd_sf"/>
</dbReference>
<name>A0ABU7VM97_9BACL</name>
<dbReference type="SUPFAM" id="SSF46785">
    <property type="entry name" value="Winged helix' DNA-binding domain"/>
    <property type="match status" value="1"/>
</dbReference>
<dbReference type="EMBL" id="JAZHPZ010000001">
    <property type="protein sequence ID" value="MEF2964895.1"/>
    <property type="molecule type" value="Genomic_DNA"/>
</dbReference>
<dbReference type="RefSeq" id="WP_331845092.1">
    <property type="nucleotide sequence ID" value="NZ_JAZHPZ010000001.1"/>
</dbReference>
<dbReference type="PANTHER" id="PTHR44846">
    <property type="entry name" value="MANNOSYL-D-GLYCERATE TRANSPORT/METABOLISM SYSTEM REPRESSOR MNGR-RELATED"/>
    <property type="match status" value="1"/>
</dbReference>
<dbReference type="InterPro" id="IPR036388">
    <property type="entry name" value="WH-like_DNA-bd_sf"/>
</dbReference>
<dbReference type="Gene3D" id="3.40.1410.10">
    <property type="entry name" value="Chorismate lyase-like"/>
    <property type="match status" value="1"/>
</dbReference>
<dbReference type="PRINTS" id="PR00035">
    <property type="entry name" value="HTHGNTR"/>
</dbReference>
<dbReference type="InterPro" id="IPR011663">
    <property type="entry name" value="UTRA"/>
</dbReference>
<protein>
    <submittedName>
        <fullName evidence="5">GntR family transcriptional regulator</fullName>
    </submittedName>
</protein>
<feature type="domain" description="HTH gntR-type" evidence="4">
    <location>
        <begin position="16"/>
        <end position="84"/>
    </location>
</feature>
<comment type="caution">
    <text evidence="5">The sequence shown here is derived from an EMBL/GenBank/DDBJ whole genome shotgun (WGS) entry which is preliminary data.</text>
</comment>
<dbReference type="PROSITE" id="PS50949">
    <property type="entry name" value="HTH_GNTR"/>
    <property type="match status" value="1"/>
</dbReference>
<dbReference type="CDD" id="cd07377">
    <property type="entry name" value="WHTH_GntR"/>
    <property type="match status" value="1"/>
</dbReference>
<dbReference type="SMART" id="SM00345">
    <property type="entry name" value="HTH_GNTR"/>
    <property type="match status" value="1"/>
</dbReference>
<dbReference type="SMART" id="SM00866">
    <property type="entry name" value="UTRA"/>
    <property type="match status" value="1"/>
</dbReference>
<evidence type="ECO:0000256" key="1">
    <source>
        <dbReference type="ARBA" id="ARBA00023015"/>
    </source>
</evidence>
<evidence type="ECO:0000256" key="2">
    <source>
        <dbReference type="ARBA" id="ARBA00023125"/>
    </source>
</evidence>
<accession>A0ABU7VM97</accession>
<proteinExistence type="predicted"/>
<dbReference type="SUPFAM" id="SSF64288">
    <property type="entry name" value="Chorismate lyase-like"/>
    <property type="match status" value="1"/>
</dbReference>
<dbReference type="Pfam" id="PF00392">
    <property type="entry name" value="GntR"/>
    <property type="match status" value="1"/>
</dbReference>
<dbReference type="PANTHER" id="PTHR44846:SF1">
    <property type="entry name" value="MANNOSYL-D-GLYCERATE TRANSPORT_METABOLISM SYSTEM REPRESSOR MNGR-RELATED"/>
    <property type="match status" value="1"/>
</dbReference>
<evidence type="ECO:0000256" key="3">
    <source>
        <dbReference type="ARBA" id="ARBA00023163"/>
    </source>
</evidence>
<reference evidence="5 6" key="1">
    <citation type="submission" date="2024-02" db="EMBL/GenBank/DDBJ databases">
        <title>A nitrogen-fixing paenibacillus bacterium.</title>
        <authorList>
            <person name="Zhang W.L."/>
            <person name="Chen S.F."/>
        </authorList>
    </citation>
    <scope>NUCLEOTIDE SEQUENCE [LARGE SCALE GENOMIC DNA]</scope>
    <source>
        <strain evidence="5 6">M1</strain>
    </source>
</reference>
<keyword evidence="2" id="KW-0238">DNA-binding</keyword>